<name>A0A9D4CSJ4_DREPO</name>
<protein>
    <submittedName>
        <fullName evidence="1">Uncharacterized protein</fullName>
    </submittedName>
</protein>
<gene>
    <name evidence="1" type="ORF">DPMN_055396</name>
</gene>
<dbReference type="EMBL" id="JAIWYP010000012">
    <property type="protein sequence ID" value="KAH3729425.1"/>
    <property type="molecule type" value="Genomic_DNA"/>
</dbReference>
<reference evidence="1" key="2">
    <citation type="submission" date="2020-11" db="EMBL/GenBank/DDBJ databases">
        <authorList>
            <person name="McCartney M.A."/>
            <person name="Auch B."/>
            <person name="Kono T."/>
            <person name="Mallez S."/>
            <person name="Becker A."/>
            <person name="Gohl D.M."/>
            <person name="Silverstein K.A.T."/>
            <person name="Koren S."/>
            <person name="Bechman K.B."/>
            <person name="Herman A."/>
            <person name="Abrahante J.E."/>
            <person name="Garbe J."/>
        </authorList>
    </citation>
    <scope>NUCLEOTIDE SEQUENCE</scope>
    <source>
        <strain evidence="1">Duluth1</strain>
        <tissue evidence="1">Whole animal</tissue>
    </source>
</reference>
<evidence type="ECO:0000313" key="1">
    <source>
        <dbReference type="EMBL" id="KAH3729425.1"/>
    </source>
</evidence>
<keyword evidence="2" id="KW-1185">Reference proteome</keyword>
<accession>A0A9D4CSJ4</accession>
<reference evidence="1" key="1">
    <citation type="journal article" date="2019" name="bioRxiv">
        <title>The Genome of the Zebra Mussel, Dreissena polymorpha: A Resource for Invasive Species Research.</title>
        <authorList>
            <person name="McCartney M.A."/>
            <person name="Auch B."/>
            <person name="Kono T."/>
            <person name="Mallez S."/>
            <person name="Zhang Y."/>
            <person name="Obille A."/>
            <person name="Becker A."/>
            <person name="Abrahante J.E."/>
            <person name="Garbe J."/>
            <person name="Badalamenti J.P."/>
            <person name="Herman A."/>
            <person name="Mangelson H."/>
            <person name="Liachko I."/>
            <person name="Sullivan S."/>
            <person name="Sone E.D."/>
            <person name="Koren S."/>
            <person name="Silverstein K.A.T."/>
            <person name="Beckman K.B."/>
            <person name="Gohl D.M."/>
        </authorList>
    </citation>
    <scope>NUCLEOTIDE SEQUENCE</scope>
    <source>
        <strain evidence="1">Duluth1</strain>
        <tissue evidence="1">Whole animal</tissue>
    </source>
</reference>
<comment type="caution">
    <text evidence="1">The sequence shown here is derived from an EMBL/GenBank/DDBJ whole genome shotgun (WGS) entry which is preliminary data.</text>
</comment>
<proteinExistence type="predicted"/>
<dbReference type="Proteomes" id="UP000828390">
    <property type="component" value="Unassembled WGS sequence"/>
</dbReference>
<organism evidence="1 2">
    <name type="scientific">Dreissena polymorpha</name>
    <name type="common">Zebra mussel</name>
    <name type="synonym">Mytilus polymorpha</name>
    <dbReference type="NCBI Taxonomy" id="45954"/>
    <lineage>
        <taxon>Eukaryota</taxon>
        <taxon>Metazoa</taxon>
        <taxon>Spiralia</taxon>
        <taxon>Lophotrochozoa</taxon>
        <taxon>Mollusca</taxon>
        <taxon>Bivalvia</taxon>
        <taxon>Autobranchia</taxon>
        <taxon>Heteroconchia</taxon>
        <taxon>Euheterodonta</taxon>
        <taxon>Imparidentia</taxon>
        <taxon>Neoheterodontei</taxon>
        <taxon>Myida</taxon>
        <taxon>Dreissenoidea</taxon>
        <taxon>Dreissenidae</taxon>
        <taxon>Dreissena</taxon>
    </lineage>
</organism>
<sequence>MFENKPNPNIESKIALCIIFLSNEAPCVPPVLLYEMTKTGFEHNYRVKMSLLIELNGEAGLDARVFMYYLQYLTYGGLGIREKQIFTTTYWLKKHENEIHRGKASKYSFGIRTSTTLRIVTRNSQSKTAFVFR</sequence>
<evidence type="ECO:0000313" key="2">
    <source>
        <dbReference type="Proteomes" id="UP000828390"/>
    </source>
</evidence>
<dbReference type="AlphaFoldDB" id="A0A9D4CSJ4"/>